<proteinExistence type="predicted"/>
<evidence type="ECO:0000313" key="2">
    <source>
        <dbReference type="Proteomes" id="UP000799539"/>
    </source>
</evidence>
<reference evidence="1" key="1">
    <citation type="journal article" date="2020" name="Stud. Mycol.">
        <title>101 Dothideomycetes genomes: a test case for predicting lifestyles and emergence of pathogens.</title>
        <authorList>
            <person name="Haridas S."/>
            <person name="Albert R."/>
            <person name="Binder M."/>
            <person name="Bloem J."/>
            <person name="Labutti K."/>
            <person name="Salamov A."/>
            <person name="Andreopoulos B."/>
            <person name="Baker S."/>
            <person name="Barry K."/>
            <person name="Bills G."/>
            <person name="Bluhm B."/>
            <person name="Cannon C."/>
            <person name="Castanera R."/>
            <person name="Culley D."/>
            <person name="Daum C."/>
            <person name="Ezra D."/>
            <person name="Gonzalez J."/>
            <person name="Henrissat B."/>
            <person name="Kuo A."/>
            <person name="Liang C."/>
            <person name="Lipzen A."/>
            <person name="Lutzoni F."/>
            <person name="Magnuson J."/>
            <person name="Mondo S."/>
            <person name="Nolan M."/>
            <person name="Ohm R."/>
            <person name="Pangilinan J."/>
            <person name="Park H.-J."/>
            <person name="Ramirez L."/>
            <person name="Alfaro M."/>
            <person name="Sun H."/>
            <person name="Tritt A."/>
            <person name="Yoshinaga Y."/>
            <person name="Zwiers L.-H."/>
            <person name="Turgeon B."/>
            <person name="Goodwin S."/>
            <person name="Spatafora J."/>
            <person name="Crous P."/>
            <person name="Grigoriev I."/>
        </authorList>
    </citation>
    <scope>NUCLEOTIDE SEQUENCE</scope>
    <source>
        <strain evidence="1">SCOH1-5</strain>
    </source>
</reference>
<gene>
    <name evidence="1" type="ORF">CERZMDRAFT_100028</name>
</gene>
<keyword evidence="2" id="KW-1185">Reference proteome</keyword>
<name>A0A6A6F9B0_9PEZI</name>
<dbReference type="AlphaFoldDB" id="A0A6A6F9B0"/>
<evidence type="ECO:0000313" key="1">
    <source>
        <dbReference type="EMBL" id="KAF2209977.1"/>
    </source>
</evidence>
<dbReference type="EMBL" id="ML992684">
    <property type="protein sequence ID" value="KAF2209977.1"/>
    <property type="molecule type" value="Genomic_DNA"/>
</dbReference>
<organism evidence="1 2">
    <name type="scientific">Cercospora zeae-maydis SCOH1-5</name>
    <dbReference type="NCBI Taxonomy" id="717836"/>
    <lineage>
        <taxon>Eukaryota</taxon>
        <taxon>Fungi</taxon>
        <taxon>Dikarya</taxon>
        <taxon>Ascomycota</taxon>
        <taxon>Pezizomycotina</taxon>
        <taxon>Dothideomycetes</taxon>
        <taxon>Dothideomycetidae</taxon>
        <taxon>Mycosphaerellales</taxon>
        <taxon>Mycosphaerellaceae</taxon>
        <taxon>Cercospora</taxon>
    </lineage>
</organism>
<sequence length="131" mass="14692">MTGNGPKGPAGHGARLAHLKYVCKRNSAPNRRPIQYGNTTLPCRQSCVLQRRACKRSRGLMNVTDKDCLARAQHLIEQIRTTCIQGWLFLKEIPRVALKAIQITLHDAFIGRVGVKMQSQSPLHDIVPRDQ</sequence>
<protein>
    <submittedName>
        <fullName evidence="1">Uncharacterized protein</fullName>
    </submittedName>
</protein>
<accession>A0A6A6F9B0</accession>
<dbReference type="Proteomes" id="UP000799539">
    <property type="component" value="Unassembled WGS sequence"/>
</dbReference>